<evidence type="ECO:0000313" key="3">
    <source>
        <dbReference type="EMBL" id="GCE82101.1"/>
    </source>
</evidence>
<accession>A0A4P5P2E6</accession>
<evidence type="ECO:0000313" key="4">
    <source>
        <dbReference type="Proteomes" id="UP000315095"/>
    </source>
</evidence>
<proteinExistence type="predicted"/>
<dbReference type="AlphaFoldDB" id="A0A4P5NQQ8"/>
<feature type="signal peptide" evidence="2">
    <location>
        <begin position="1"/>
        <end position="19"/>
    </location>
</feature>
<sequence length="115" mass="12489">MFRLLILALTCLPLHHAMAQMPGAVPGGWNGSVALPAPSGLSMPSTLPLAHFAPLTGPGQSVRMSPYTGQEHGQADSRDMQPASPMIDNDAQRDWNAFQRTERQVLQDMHHMPPP</sequence>
<name>A0A4P5NQQ8_9PROT</name>
<keyword evidence="4" id="KW-1185">Reference proteome</keyword>
<evidence type="ECO:0000256" key="2">
    <source>
        <dbReference type="SAM" id="SignalP"/>
    </source>
</evidence>
<gene>
    <name evidence="3" type="ORF">MSKU9_0242</name>
</gene>
<dbReference type="Proteomes" id="UP000315095">
    <property type="component" value="Unassembled WGS sequence"/>
</dbReference>
<keyword evidence="2" id="KW-0732">Signal</keyword>
<accession>A0A4P5NQQ8</accession>
<reference evidence="4" key="1">
    <citation type="submission" date="2017-01" db="EMBL/GenBank/DDBJ databases">
        <title>Komagataeibacter sp. MSKU9 whole genome sequencing project.</title>
        <authorList>
            <person name="Matsutani M."/>
            <person name="Naloka K."/>
            <person name="Theeragool G."/>
            <person name="Yakushi T."/>
            <person name="Matsushita K."/>
        </authorList>
    </citation>
    <scope>NUCLEOTIDE SEQUENCE [LARGE SCALE GENOMIC DNA]</scope>
    <source>
        <strain evidence="4">MSKU9</strain>
    </source>
</reference>
<feature type="chain" id="PRO_5030096212" evidence="2">
    <location>
        <begin position="20"/>
        <end position="115"/>
    </location>
</feature>
<evidence type="ECO:0000256" key="1">
    <source>
        <dbReference type="SAM" id="MobiDB-lite"/>
    </source>
</evidence>
<comment type="caution">
    <text evidence="3">The sequence shown here is derived from an EMBL/GenBank/DDBJ whole genome shotgun (WGS) entry which is preliminary data.</text>
</comment>
<dbReference type="RefSeq" id="WP_227000722.1">
    <property type="nucleotide sequence ID" value="NZ_BDLU01000010.1"/>
</dbReference>
<protein>
    <submittedName>
        <fullName evidence="3">Uncharacterized protein</fullName>
    </submittedName>
</protein>
<organism evidence="3 4">
    <name type="scientific">Komagataeibacter diospyri</name>
    <dbReference type="NCBI Taxonomy" id="1932662"/>
    <lineage>
        <taxon>Bacteria</taxon>
        <taxon>Pseudomonadati</taxon>
        <taxon>Pseudomonadota</taxon>
        <taxon>Alphaproteobacteria</taxon>
        <taxon>Acetobacterales</taxon>
        <taxon>Acetobacteraceae</taxon>
        <taxon>Komagataeibacter</taxon>
    </lineage>
</organism>
<dbReference type="EMBL" id="BDLU01000010">
    <property type="protein sequence ID" value="GCE82101.1"/>
    <property type="molecule type" value="Genomic_DNA"/>
</dbReference>
<feature type="region of interest" description="Disordered" evidence="1">
    <location>
        <begin position="58"/>
        <end position="93"/>
    </location>
</feature>